<proteinExistence type="predicted"/>
<dbReference type="EMBL" id="KN825209">
    <property type="protein sequence ID" value="KIK93154.1"/>
    <property type="molecule type" value="Genomic_DNA"/>
</dbReference>
<accession>A0A0D0E0B1</accession>
<dbReference type="HOGENOM" id="CLU_2513315_0_0_1"/>
<protein>
    <submittedName>
        <fullName evidence="1">Uncharacterized protein</fullName>
    </submittedName>
</protein>
<sequence length="85" mass="9273">MITASTGLPRRHWRAVTVSLHALSVHTSAKSRFLQEYQGWQKGRMQDGGTGRLIEGTGDDESAWGFRALGMNAVNWANSVNGGTK</sequence>
<evidence type="ECO:0000313" key="2">
    <source>
        <dbReference type="Proteomes" id="UP000054538"/>
    </source>
</evidence>
<dbReference type="Proteomes" id="UP000054538">
    <property type="component" value="Unassembled WGS sequence"/>
</dbReference>
<gene>
    <name evidence="1" type="ORF">PAXRUDRAFT_531168</name>
</gene>
<dbReference type="InParanoid" id="A0A0D0E0B1"/>
<organism evidence="1 2">
    <name type="scientific">Paxillus rubicundulus Ve08.2h10</name>
    <dbReference type="NCBI Taxonomy" id="930991"/>
    <lineage>
        <taxon>Eukaryota</taxon>
        <taxon>Fungi</taxon>
        <taxon>Dikarya</taxon>
        <taxon>Basidiomycota</taxon>
        <taxon>Agaricomycotina</taxon>
        <taxon>Agaricomycetes</taxon>
        <taxon>Agaricomycetidae</taxon>
        <taxon>Boletales</taxon>
        <taxon>Paxilineae</taxon>
        <taxon>Paxillaceae</taxon>
        <taxon>Paxillus</taxon>
    </lineage>
</organism>
<reference evidence="2" key="2">
    <citation type="submission" date="2015-01" db="EMBL/GenBank/DDBJ databases">
        <title>Evolutionary Origins and Diversification of the Mycorrhizal Mutualists.</title>
        <authorList>
            <consortium name="DOE Joint Genome Institute"/>
            <consortium name="Mycorrhizal Genomics Consortium"/>
            <person name="Kohler A."/>
            <person name="Kuo A."/>
            <person name="Nagy L.G."/>
            <person name="Floudas D."/>
            <person name="Copeland A."/>
            <person name="Barry K.W."/>
            <person name="Cichocki N."/>
            <person name="Veneault-Fourrey C."/>
            <person name="LaButti K."/>
            <person name="Lindquist E.A."/>
            <person name="Lipzen A."/>
            <person name="Lundell T."/>
            <person name="Morin E."/>
            <person name="Murat C."/>
            <person name="Riley R."/>
            <person name="Ohm R."/>
            <person name="Sun H."/>
            <person name="Tunlid A."/>
            <person name="Henrissat B."/>
            <person name="Grigoriev I.V."/>
            <person name="Hibbett D.S."/>
            <person name="Martin F."/>
        </authorList>
    </citation>
    <scope>NUCLEOTIDE SEQUENCE [LARGE SCALE GENOMIC DNA]</scope>
    <source>
        <strain evidence="2">Ve08.2h10</strain>
    </source>
</reference>
<dbReference type="AlphaFoldDB" id="A0A0D0E0B1"/>
<evidence type="ECO:0000313" key="1">
    <source>
        <dbReference type="EMBL" id="KIK93154.1"/>
    </source>
</evidence>
<keyword evidence="2" id="KW-1185">Reference proteome</keyword>
<name>A0A0D0E0B1_9AGAM</name>
<reference evidence="1 2" key="1">
    <citation type="submission" date="2014-04" db="EMBL/GenBank/DDBJ databases">
        <authorList>
            <consortium name="DOE Joint Genome Institute"/>
            <person name="Kuo A."/>
            <person name="Kohler A."/>
            <person name="Jargeat P."/>
            <person name="Nagy L.G."/>
            <person name="Floudas D."/>
            <person name="Copeland A."/>
            <person name="Barry K.W."/>
            <person name="Cichocki N."/>
            <person name="Veneault-Fourrey C."/>
            <person name="LaButti K."/>
            <person name="Lindquist E.A."/>
            <person name="Lipzen A."/>
            <person name="Lundell T."/>
            <person name="Morin E."/>
            <person name="Murat C."/>
            <person name="Sun H."/>
            <person name="Tunlid A."/>
            <person name="Henrissat B."/>
            <person name="Grigoriev I.V."/>
            <person name="Hibbett D.S."/>
            <person name="Martin F."/>
            <person name="Nordberg H.P."/>
            <person name="Cantor M.N."/>
            <person name="Hua S.X."/>
        </authorList>
    </citation>
    <scope>NUCLEOTIDE SEQUENCE [LARGE SCALE GENOMIC DNA]</scope>
    <source>
        <strain evidence="1 2">Ve08.2h10</strain>
    </source>
</reference>